<dbReference type="PANTHER" id="PTHR32194:SF6">
    <property type="entry name" value="PROTEASOME SUBUNIT BETA"/>
    <property type="match status" value="1"/>
</dbReference>
<evidence type="ECO:0000256" key="3">
    <source>
        <dbReference type="ARBA" id="ARBA00023242"/>
    </source>
</evidence>
<dbReference type="Pfam" id="PF00227">
    <property type="entry name" value="Proteasome"/>
    <property type="match status" value="1"/>
</dbReference>
<comment type="caution">
    <text evidence="7">The sequence shown here is derived from an EMBL/GenBank/DDBJ whole genome shotgun (WGS) entry which is preliminary data.</text>
</comment>
<evidence type="ECO:0000313" key="8">
    <source>
        <dbReference type="Proteomes" id="UP001168821"/>
    </source>
</evidence>
<dbReference type="InterPro" id="IPR001353">
    <property type="entry name" value="Proteasome_sua/b"/>
</dbReference>
<dbReference type="FunFam" id="3.60.20.10:FF:000014">
    <property type="entry name" value="Proteasome subunit beta type-7"/>
    <property type="match status" value="1"/>
</dbReference>
<dbReference type="PROSITE" id="PS51476">
    <property type="entry name" value="PROTEASOME_BETA_2"/>
    <property type="match status" value="1"/>
</dbReference>
<comment type="subunit">
    <text evidence="5">The 26S proteasome consists of a 20S proteasome core and two 19S regulatory subunits. The 20S proteasome core is composed of 28 subunits that are arranged in four stacked rings, resulting in a barrel-shaped structure. The two end rings are each formed by seven alpha subunits, and the two central rings are each formed by seven beta subunits. The catalytic chamber with the active sites is on the inside of the barrel.</text>
</comment>
<evidence type="ECO:0000313" key="7">
    <source>
        <dbReference type="EMBL" id="KAJ3647589.1"/>
    </source>
</evidence>
<name>A0AA38M963_9CUCU</name>
<dbReference type="AlphaFoldDB" id="A0AA38M963"/>
<evidence type="ECO:0000256" key="4">
    <source>
        <dbReference type="ARBA" id="ARBA00024953"/>
    </source>
</evidence>
<evidence type="ECO:0000256" key="1">
    <source>
        <dbReference type="ARBA" id="ARBA00022490"/>
    </source>
</evidence>
<comment type="similarity">
    <text evidence="6">Belongs to the peptidase T1B family.</text>
</comment>
<protein>
    <recommendedName>
        <fullName evidence="6">Proteasome subunit beta</fullName>
    </recommendedName>
</protein>
<keyword evidence="2 6" id="KW-0647">Proteasome</keyword>
<dbReference type="InterPro" id="IPR023333">
    <property type="entry name" value="Proteasome_suB-type"/>
</dbReference>
<dbReference type="PIRSF" id="PIRSF001213">
    <property type="entry name" value="Psome_endopept_beta"/>
    <property type="match status" value="1"/>
</dbReference>
<dbReference type="GO" id="GO:0005634">
    <property type="term" value="C:nucleus"/>
    <property type="evidence" value="ECO:0007669"/>
    <property type="project" value="UniProtKB-SubCell"/>
</dbReference>
<dbReference type="PROSITE" id="PS00854">
    <property type="entry name" value="PROTEASOME_BETA_1"/>
    <property type="match status" value="1"/>
</dbReference>
<dbReference type="Gene3D" id="3.60.20.10">
    <property type="entry name" value="Glutamine Phosphoribosylpyrophosphate, subunit 1, domain 1"/>
    <property type="match status" value="1"/>
</dbReference>
<dbReference type="InterPro" id="IPR016050">
    <property type="entry name" value="Proteasome_bsu_CS"/>
</dbReference>
<organism evidence="7 8">
    <name type="scientific">Zophobas morio</name>
    <dbReference type="NCBI Taxonomy" id="2755281"/>
    <lineage>
        <taxon>Eukaryota</taxon>
        <taxon>Metazoa</taxon>
        <taxon>Ecdysozoa</taxon>
        <taxon>Arthropoda</taxon>
        <taxon>Hexapoda</taxon>
        <taxon>Insecta</taxon>
        <taxon>Pterygota</taxon>
        <taxon>Neoptera</taxon>
        <taxon>Endopterygota</taxon>
        <taxon>Coleoptera</taxon>
        <taxon>Polyphaga</taxon>
        <taxon>Cucujiformia</taxon>
        <taxon>Tenebrionidae</taxon>
        <taxon>Zophobas</taxon>
    </lineage>
</organism>
<dbReference type="InterPro" id="IPR016295">
    <property type="entry name" value="Proteasome_beta4"/>
</dbReference>
<dbReference type="GO" id="GO:0005737">
    <property type="term" value="C:cytoplasm"/>
    <property type="evidence" value="ECO:0007669"/>
    <property type="project" value="UniProtKB-SubCell"/>
</dbReference>
<gene>
    <name evidence="7" type="ORF">Zmor_019460</name>
</gene>
<sequence>MFNSVMNAPPFWHNGPAPGAFYNFPGASTTPQDFRQHSQAPVTTATSIVALQYKTGVVIAGDMLGSYGSLARYRNCPRILKVNDNIILGAGGDYADFQYVKDIIEQKIIDEDCLDDGFKLKPKSLYCWLTRIMYNRRSKFDPFWNNFVVGGIQDGEPFLGTVDKLGTAYADKIICTGYGAYIAVPLLRDAVEKNPNLTKVEARQLVEKCMEVLYYRDARSFPKYQIATIDETEGAVVEGPIDVNQNWNLAHMIQ</sequence>
<dbReference type="InterPro" id="IPR029055">
    <property type="entry name" value="Ntn_hydrolases_N"/>
</dbReference>
<proteinExistence type="inferred from homology"/>
<dbReference type="CDD" id="cd03760">
    <property type="entry name" value="proteasome_beta_type_4"/>
    <property type="match status" value="1"/>
</dbReference>
<dbReference type="EMBL" id="JALNTZ010000006">
    <property type="protein sequence ID" value="KAJ3647589.1"/>
    <property type="molecule type" value="Genomic_DNA"/>
</dbReference>
<evidence type="ECO:0000256" key="2">
    <source>
        <dbReference type="ARBA" id="ARBA00022942"/>
    </source>
</evidence>
<evidence type="ECO:0000256" key="5">
    <source>
        <dbReference type="ARBA" id="ARBA00026071"/>
    </source>
</evidence>
<reference evidence="7" key="1">
    <citation type="journal article" date="2023" name="G3 (Bethesda)">
        <title>Whole genome assemblies of Zophobas morio and Tenebrio molitor.</title>
        <authorList>
            <person name="Kaur S."/>
            <person name="Stinson S.A."/>
            <person name="diCenzo G.C."/>
        </authorList>
    </citation>
    <scope>NUCLEOTIDE SEQUENCE</scope>
    <source>
        <strain evidence="7">QUZm001</strain>
    </source>
</reference>
<comment type="function">
    <text evidence="4">Non-catalytic component of the proteasome, a multicatalytic proteinase complex which is characterized by its ability to cleave peptides with Arg, Phe, Tyr, Leu, and Glu adjacent to the leaving group at neutral or slightly basic pH. The proteasome has an ATP-dependent proteolytic activity.</text>
</comment>
<dbReference type="GO" id="GO:0019774">
    <property type="term" value="C:proteasome core complex, beta-subunit complex"/>
    <property type="evidence" value="ECO:0007669"/>
    <property type="project" value="UniProtKB-UniRule"/>
</dbReference>
<evidence type="ECO:0000256" key="6">
    <source>
        <dbReference type="PIRNR" id="PIRNR001213"/>
    </source>
</evidence>
<accession>A0AA38M963</accession>
<keyword evidence="1 6" id="KW-0963">Cytoplasm</keyword>
<comment type="subcellular location">
    <subcellularLocation>
        <location evidence="6">Cytoplasm</location>
    </subcellularLocation>
    <subcellularLocation>
        <location evidence="6">Nucleus</location>
    </subcellularLocation>
</comment>
<dbReference type="PANTHER" id="PTHR32194">
    <property type="entry name" value="METALLOPROTEASE TLDD"/>
    <property type="match status" value="1"/>
</dbReference>
<dbReference type="Proteomes" id="UP001168821">
    <property type="component" value="Unassembled WGS sequence"/>
</dbReference>
<dbReference type="SUPFAM" id="SSF56235">
    <property type="entry name" value="N-terminal nucleophile aminohydrolases (Ntn hydrolases)"/>
    <property type="match status" value="1"/>
</dbReference>
<keyword evidence="3 6" id="KW-0539">Nucleus</keyword>
<keyword evidence="8" id="KW-1185">Reference proteome</keyword>
<dbReference type="GO" id="GO:0051603">
    <property type="term" value="P:proteolysis involved in protein catabolic process"/>
    <property type="evidence" value="ECO:0007669"/>
    <property type="project" value="InterPro"/>
</dbReference>